<dbReference type="PANTHER" id="PTHR33841">
    <property type="entry name" value="DNA METHYLTRANSFERASE YEEA-RELATED"/>
    <property type="match status" value="1"/>
</dbReference>
<dbReference type="SUPFAM" id="SSF53335">
    <property type="entry name" value="S-adenosyl-L-methionine-dependent methyltransferases"/>
    <property type="match status" value="1"/>
</dbReference>
<keyword evidence="10" id="KW-0614">Plasmid</keyword>
<evidence type="ECO:0000259" key="8">
    <source>
        <dbReference type="Pfam" id="PF07669"/>
    </source>
</evidence>
<proteinExistence type="predicted"/>
<comment type="catalytic activity">
    <reaction evidence="7">
        <text>a 2'-deoxyadenosine in DNA + S-adenosyl-L-methionine = an N(6)-methyl-2'-deoxyadenosine in DNA + S-adenosyl-L-homocysteine + H(+)</text>
        <dbReference type="Rhea" id="RHEA:15197"/>
        <dbReference type="Rhea" id="RHEA-COMP:12418"/>
        <dbReference type="Rhea" id="RHEA-COMP:12419"/>
        <dbReference type="ChEBI" id="CHEBI:15378"/>
        <dbReference type="ChEBI" id="CHEBI:57856"/>
        <dbReference type="ChEBI" id="CHEBI:59789"/>
        <dbReference type="ChEBI" id="CHEBI:90615"/>
        <dbReference type="ChEBI" id="CHEBI:90616"/>
        <dbReference type="EC" id="2.1.1.72"/>
    </reaction>
</comment>
<dbReference type="Pfam" id="PF12950">
    <property type="entry name" value="TaqI_C"/>
    <property type="match status" value="1"/>
</dbReference>
<evidence type="ECO:0000256" key="7">
    <source>
        <dbReference type="ARBA" id="ARBA00047942"/>
    </source>
</evidence>
<dbReference type="AlphaFoldDB" id="A0A517D8A9"/>
<dbReference type="GO" id="GO:0032259">
    <property type="term" value="P:methylation"/>
    <property type="evidence" value="ECO:0007669"/>
    <property type="project" value="UniProtKB-KW"/>
</dbReference>
<evidence type="ECO:0000256" key="3">
    <source>
        <dbReference type="ARBA" id="ARBA00022679"/>
    </source>
</evidence>
<reference evidence="10 11" key="1">
    <citation type="submission" date="2019-07" db="EMBL/GenBank/DDBJ databases">
        <title>Gastrointestinal microbiota of Peromyscus leucopus, the white-footed mouse.</title>
        <authorList>
            <person name="Milovic A."/>
            <person name="Bassam K."/>
            <person name="Barbour A.G."/>
        </authorList>
    </citation>
    <scope>NUCLEOTIDE SEQUENCE [LARGE SCALE GENOMIC DNA]</scope>
    <source>
        <strain evidence="10 11">LL7</strain>
        <plasmid evidence="10 11">unnamed</plasmid>
    </source>
</reference>
<dbReference type="GO" id="GO:0009307">
    <property type="term" value="P:DNA restriction-modification system"/>
    <property type="evidence" value="ECO:0007669"/>
    <property type="project" value="UniProtKB-KW"/>
</dbReference>
<evidence type="ECO:0000313" key="11">
    <source>
        <dbReference type="Proteomes" id="UP000316394"/>
    </source>
</evidence>
<dbReference type="Pfam" id="PF07669">
    <property type="entry name" value="Eco57I"/>
    <property type="match status" value="1"/>
</dbReference>
<dbReference type="Proteomes" id="UP000316394">
    <property type="component" value="Plasmid unnamed"/>
</dbReference>
<dbReference type="REBASE" id="355816">
    <property type="entry name" value="M.LreLL7ORF10865P"/>
</dbReference>
<dbReference type="Gene3D" id="3.40.50.150">
    <property type="entry name" value="Vaccinia Virus protein VP39"/>
    <property type="match status" value="1"/>
</dbReference>
<geneLocation type="plasmid" evidence="10 11">
    <name>unnamed</name>
</geneLocation>
<dbReference type="PRINTS" id="PR00507">
    <property type="entry name" value="N12N6MTFRASE"/>
</dbReference>
<keyword evidence="5" id="KW-0680">Restriction system</keyword>
<keyword evidence="4" id="KW-0949">S-adenosyl-L-methionine</keyword>
<evidence type="ECO:0000256" key="5">
    <source>
        <dbReference type="ARBA" id="ARBA00022747"/>
    </source>
</evidence>
<dbReference type="PROSITE" id="PS00092">
    <property type="entry name" value="N6_MTASE"/>
    <property type="match status" value="1"/>
</dbReference>
<accession>A0A517D8A9</accession>
<feature type="domain" description="Type II methyltransferase M.TaqI-like" evidence="8">
    <location>
        <begin position="71"/>
        <end position="212"/>
    </location>
</feature>
<evidence type="ECO:0000313" key="10">
    <source>
        <dbReference type="EMBL" id="QDR73590.1"/>
    </source>
</evidence>
<evidence type="ECO:0000256" key="1">
    <source>
        <dbReference type="ARBA" id="ARBA00011900"/>
    </source>
</evidence>
<keyword evidence="6" id="KW-0238">DNA-binding</keyword>
<feature type="domain" description="TaqI-like C-terminal specificity" evidence="9">
    <location>
        <begin position="394"/>
        <end position="492"/>
    </location>
</feature>
<name>A0A517D8A9_LIMRT</name>
<sequence length="557" mass="63878">MLATEIKKIGAHYTPDSLSIFIADKLKHYYLLENKNQTDKKITILDPSCGEGNLLLAFQKASKDFNYTGLGIDINAEAIETAKEKLQSDSFEFYTDDFLSIFKEPDLFNTNTLIEKVKNIDLIIANPPYIRTSVLGANYAQQLSSAFNLSGKLDMYQVFLKAMTMTLKDNGIICVITPNKYLTNKSGKDIRKYLNTHYKILNIIDLGDTKPFSAAVLPAIFIGKKQENADNKHVPFTKVYESADQISSLNVIPNISELINQADGIYSFKGNNFKVTHGVLDASSDPTTPWNMATIKEKRWADTLLENSAYKFGDVFKVHVGIKTTADNVFIRKSWNNLDQSIRPEQAVLHDLVSSKGITKWFPKLQNLNQILYTHTVKDGKRVPIDFSKYPHAYSYLKENEKQLASRKYVINAHRNWFEIWVPQQPSELDSNKVIFPDISDRAKFTYDDHGRYVDGNCYWLTAKKGIPNDYLLLATGVANSETMERYYNIKFQNVLYNGRKRYLTQYVKDYLLPPIDNKHSQKIIELVKKIIKCQQYDENIERSINQEVKYAFGLIN</sequence>
<dbReference type="InterPro" id="IPR025931">
    <property type="entry name" value="TaqI_C"/>
</dbReference>
<dbReference type="InterPro" id="IPR011639">
    <property type="entry name" value="MethylTrfase_TaqI-like_dom"/>
</dbReference>
<evidence type="ECO:0000259" key="9">
    <source>
        <dbReference type="Pfam" id="PF12950"/>
    </source>
</evidence>
<protein>
    <recommendedName>
        <fullName evidence="1">site-specific DNA-methyltransferase (adenine-specific)</fullName>
        <ecNumber evidence="1">2.1.1.72</ecNumber>
    </recommendedName>
</protein>
<organism evidence="10 11">
    <name type="scientific">Limosilactobacillus reuteri</name>
    <name type="common">Lactobacillus reuteri</name>
    <dbReference type="NCBI Taxonomy" id="1598"/>
    <lineage>
        <taxon>Bacteria</taxon>
        <taxon>Bacillati</taxon>
        <taxon>Bacillota</taxon>
        <taxon>Bacilli</taxon>
        <taxon>Lactobacillales</taxon>
        <taxon>Lactobacillaceae</taxon>
        <taxon>Limosilactobacillus</taxon>
    </lineage>
</organism>
<evidence type="ECO:0000256" key="4">
    <source>
        <dbReference type="ARBA" id="ARBA00022691"/>
    </source>
</evidence>
<dbReference type="RefSeq" id="WP_144227882.1">
    <property type="nucleotide sequence ID" value="NZ_CP041677.1"/>
</dbReference>
<dbReference type="GO" id="GO:0003677">
    <property type="term" value="F:DNA binding"/>
    <property type="evidence" value="ECO:0007669"/>
    <property type="project" value="UniProtKB-KW"/>
</dbReference>
<keyword evidence="3" id="KW-0808">Transferase</keyword>
<dbReference type="InterPro" id="IPR050953">
    <property type="entry name" value="N4_N6_ade-DNA_methylase"/>
</dbReference>
<dbReference type="EMBL" id="CP041677">
    <property type="protein sequence ID" value="QDR73590.1"/>
    <property type="molecule type" value="Genomic_DNA"/>
</dbReference>
<dbReference type="PANTHER" id="PTHR33841:SF1">
    <property type="entry name" value="DNA METHYLTRANSFERASE A"/>
    <property type="match status" value="1"/>
</dbReference>
<evidence type="ECO:0000256" key="2">
    <source>
        <dbReference type="ARBA" id="ARBA00022603"/>
    </source>
</evidence>
<keyword evidence="2 10" id="KW-0489">Methyltransferase</keyword>
<dbReference type="InterPro" id="IPR029063">
    <property type="entry name" value="SAM-dependent_MTases_sf"/>
</dbReference>
<dbReference type="GO" id="GO:0009007">
    <property type="term" value="F:site-specific DNA-methyltransferase (adenine-specific) activity"/>
    <property type="evidence" value="ECO:0007669"/>
    <property type="project" value="UniProtKB-EC"/>
</dbReference>
<dbReference type="InterPro" id="IPR002052">
    <property type="entry name" value="DNA_methylase_N6_adenine_CS"/>
</dbReference>
<gene>
    <name evidence="10" type="ORF">FOD75_10865</name>
</gene>
<evidence type="ECO:0000256" key="6">
    <source>
        <dbReference type="ARBA" id="ARBA00023125"/>
    </source>
</evidence>
<dbReference type="CDD" id="cd02440">
    <property type="entry name" value="AdoMet_MTases"/>
    <property type="match status" value="1"/>
</dbReference>
<dbReference type="EC" id="2.1.1.72" evidence="1"/>